<accession>A0A0J1BJ25</accession>
<name>A0A0J1BJ25_RHOIS</name>
<gene>
    <name evidence="2" type="ORF">RISK_001649</name>
</gene>
<keyword evidence="3" id="KW-1185">Reference proteome</keyword>
<comment type="caution">
    <text evidence="2">The sequence shown here is derived from an EMBL/GenBank/DDBJ whole genome shotgun (WGS) entry which is preliminary data.</text>
</comment>
<reference evidence="2" key="1">
    <citation type="submission" date="2015-05" db="EMBL/GenBank/DDBJ databases">
        <title>Permanent draft genome of Rhodopirellula islandicus K833.</title>
        <authorList>
            <person name="Kizina J."/>
            <person name="Richter M."/>
            <person name="Glockner F.O."/>
            <person name="Harder J."/>
        </authorList>
    </citation>
    <scope>NUCLEOTIDE SEQUENCE [LARGE SCALE GENOMIC DNA]</scope>
    <source>
        <strain evidence="2">K833</strain>
    </source>
</reference>
<sequence length="37" mass="4302">MLNSPAFARAVPVDRSLPPSSWQRFTDRHAQERHAIR</sequence>
<feature type="compositionally biased region" description="Basic and acidic residues" evidence="1">
    <location>
        <begin position="25"/>
        <end position="37"/>
    </location>
</feature>
<dbReference type="AlphaFoldDB" id="A0A0J1BJ25"/>
<dbReference type="Proteomes" id="UP000036367">
    <property type="component" value="Unassembled WGS sequence"/>
</dbReference>
<protein>
    <submittedName>
        <fullName evidence="2">Uncharacterized protein</fullName>
    </submittedName>
</protein>
<proteinExistence type="predicted"/>
<evidence type="ECO:0000256" key="1">
    <source>
        <dbReference type="SAM" id="MobiDB-lite"/>
    </source>
</evidence>
<organism evidence="2 3">
    <name type="scientific">Rhodopirellula islandica</name>
    <dbReference type="NCBI Taxonomy" id="595434"/>
    <lineage>
        <taxon>Bacteria</taxon>
        <taxon>Pseudomonadati</taxon>
        <taxon>Planctomycetota</taxon>
        <taxon>Planctomycetia</taxon>
        <taxon>Pirellulales</taxon>
        <taxon>Pirellulaceae</taxon>
        <taxon>Rhodopirellula</taxon>
    </lineage>
</organism>
<evidence type="ECO:0000313" key="2">
    <source>
        <dbReference type="EMBL" id="KLU06438.1"/>
    </source>
</evidence>
<feature type="region of interest" description="Disordered" evidence="1">
    <location>
        <begin position="1"/>
        <end position="37"/>
    </location>
</feature>
<dbReference type="EMBL" id="LECT01000015">
    <property type="protein sequence ID" value="KLU06438.1"/>
    <property type="molecule type" value="Genomic_DNA"/>
</dbReference>
<evidence type="ECO:0000313" key="3">
    <source>
        <dbReference type="Proteomes" id="UP000036367"/>
    </source>
</evidence>